<feature type="compositionally biased region" description="Low complexity" evidence="1">
    <location>
        <begin position="739"/>
        <end position="763"/>
    </location>
</feature>
<feature type="compositionally biased region" description="Polar residues" evidence="1">
    <location>
        <begin position="684"/>
        <end position="694"/>
    </location>
</feature>
<feature type="compositionally biased region" description="Basic and acidic residues" evidence="1">
    <location>
        <begin position="2271"/>
        <end position="2280"/>
    </location>
</feature>
<feature type="compositionally biased region" description="Low complexity" evidence="1">
    <location>
        <begin position="794"/>
        <end position="815"/>
    </location>
</feature>
<feature type="compositionally biased region" description="Basic and acidic residues" evidence="1">
    <location>
        <begin position="696"/>
        <end position="709"/>
    </location>
</feature>
<name>A0A6C0ISK9_9ZZZZ</name>
<reference evidence="2" key="1">
    <citation type="journal article" date="2020" name="Nature">
        <title>Giant virus diversity and host interactions through global metagenomics.</title>
        <authorList>
            <person name="Schulz F."/>
            <person name="Roux S."/>
            <person name="Paez-Espino D."/>
            <person name="Jungbluth S."/>
            <person name="Walsh D.A."/>
            <person name="Denef V.J."/>
            <person name="McMahon K.D."/>
            <person name="Konstantinidis K.T."/>
            <person name="Eloe-Fadrosh E.A."/>
            <person name="Kyrpides N.C."/>
            <person name="Woyke T."/>
        </authorList>
    </citation>
    <scope>NUCLEOTIDE SEQUENCE</scope>
    <source>
        <strain evidence="2">GVMAG-M-3300024301-20</strain>
    </source>
</reference>
<feature type="region of interest" description="Disordered" evidence="1">
    <location>
        <begin position="2348"/>
        <end position="2386"/>
    </location>
</feature>
<feature type="region of interest" description="Disordered" evidence="1">
    <location>
        <begin position="2261"/>
        <end position="2280"/>
    </location>
</feature>
<proteinExistence type="predicted"/>
<dbReference type="EMBL" id="MN740245">
    <property type="protein sequence ID" value="QHT95749.1"/>
    <property type="molecule type" value="Genomic_DNA"/>
</dbReference>
<organism evidence="2">
    <name type="scientific">viral metagenome</name>
    <dbReference type="NCBI Taxonomy" id="1070528"/>
    <lineage>
        <taxon>unclassified sequences</taxon>
        <taxon>metagenomes</taxon>
        <taxon>organismal metagenomes</taxon>
    </lineage>
</organism>
<feature type="region of interest" description="Disordered" evidence="1">
    <location>
        <begin position="844"/>
        <end position="1013"/>
    </location>
</feature>
<sequence length="2386" mass="276952">MTTLFPIFKVNKLRDKNNIETVYVFFGSGPNLEKDIDLNDLFMDEPTNKLFTGIFDESETEYIQKEKVDVIFIKDTIHIDDNIGTIKLKLFTAINQEYSINEMYLFCLKEDILNPVTIYQSLTQNDKLPLSKVRLDQVLMNIYDLNEEPMPFELEDKDKYTFDDILHLDLTNKEYLLGKPLGQKIVFTQEYPFIANPFMVNDYDLLLERSRSEITTLNNSLLLETGTIYKNNIYLCLANDVFDVADINDISLEYTSKIYYPFLFKDGIESLETLDEKRGELIDTTNKMLTSDTERVFKTIDMFYDMFETQEPSVKFNEKLNKTGIKNIKISIYPEYKIKIPVEVIFKLVHATQEFPLIKYNPEYKQENLYRLYCDKKTADGRKIPYLNKATIFRLIKSIGRGKSVSIYTIVVFKGFKYEMSIEFEETGVINVSSLSDFENLILISDGKMFENIDTIISLAVNPILEQIKPFFEQSGLEIPLFKSITHSSVEIRDIKYSTIYNITSLIDVNKYLGCTSSIFAIENANIKKGLKMRFKRVSNFNKRDSQEAFIIEKIDQGSKFDEIVEQLLSNYDDLTKEEAQEIIMNIRSELEVTRGANKRRAVTIKINPGFLTTMEINSITSELLINVTGINNIYYLNTLPIYLNSFVRITQDINSSKLSSKYIQSLCSGKEIVDLEFDQITASSEQSVNSNEIPSIKDESPLYSDNKDYNELEQGENMDELLDMLGYEDDENDETNEVGGANSDSDSSSEVSSANLSMSSESNVGLKTSSNEKVSDESGLGSLDDLNLEDLNLDSLPSSKSSSSIPEIESQTIQIEPELATSFKMTSLPSSEDIVSESELNELGETQIQEDSIPKTILSETKEDQDDEETSIQEDIIPETILTETKEPTQEDEEELPISETIQEKEEESPISEIKQEKEEDDEEISIQEDVIPETILTETKEESKIPTQEQEEELPISETIEELEEEPKDEISFEIEDDSSKSISKSSDKSISKSSNETPISFDIKSSTSIQQEEPIQNTVKNIIGMNLKYPNPFTTRLQTRMPQLFVKEKNEKFDAYTRMCPFTLSERRQPIILTKEEKNKMVQEHPDDIDEQADFIEYGTDPNDDSKKFYYTCPRYWCLKTDKFVTEKDILEGKCGPKVNKVEDAIIPRTAKEVPEGKYVYQFYDGKDRKFPGFHKEKTSSGLCIPCCYSNWSTTTMKKRRDICQGKSDDKDGPQPTIEEKEIQDHLRKEIAETEHYVKGPEKYGPQLGEHRWGFLPIVVQKFLHEVNEDCQITKTNMNLKLNHTCILRHGVEVSSTQSFVACIASAVFYAQRDENSKMPLINKFLPNVKYDVPSIKEMKQIIIKSLDLDRFARLQNGDLISSFANTEIEVNINNYKNTKLYKKIQSESLASGGANTVKYDIDKNNLYNNPTSTIATNTINTNTINTNTKSTNTFTNEDKDTTSIQNSEKFIISVAQAFENFKKYLEDNTIAIDYMYLWDLVCMPNPYIFEAGINLIILEIPEDDATNNIELVCPSNHYSSHAYDARKRSLIIIKRENYYEPIYGYRNDGKKILITKTFSEYDKNLPKALRAVFAKIIKPTIANKCKALISKPNEYRFKQAPLLDTLIETLLRKGYTIHTQVMNFQGKVIGLMVTSKNDLEGFVPCFPSGLTSLKRPKKICLREDELQDQEKESSEKCDYPFTYIDDALWKSYEETLEFLKHYYDYQEPEDIVTANCYDPKYFCRVVEDEIITGFLTNTNQFVPIKTPIPISNVNDIIKTITNNDMLVADINTINNSKIDTKRVEFIKKIQLETNFYNVFRNTIRILFNDYSNSKKRRELQNECNKKYLSYLNQLTKVKELLHNLVGEQIIFASKQDGYNYRDINEKEVYTCIKSDKEKCDKKGQICKYIDDKCSLVLPKENLVTDIDNEDFYYGKMADELLRYNRIKSFMFKPQSYLSFGQVKYNLRDNEIIILQELLTQEFFENLVPFELNKYAKYNNYDNAEPITTQKYEKNIEINNMINPYHERDCNPTEPTEILSGKWRKCFPSDYKNVDYNGSNYCTLYMLIDIIKEFKGIHLKIEDLKDQLIEEYSRITEDFTNKERVNHIINILREEAQFDANQLQDGSITFEQMVLQDGFIAINFDLWLLLVKNKIPSMFISNKPINETRFNSHEFVCYKNDDNNKDTNFAFILTPAMYRRKEYKLPEYKLIVDNTNNCKINIDNLNSDNCIHDIHRAIDHYISVEDYLDIVYEKDNTTTYKPKKKGLRSLEFELVTFEQEEENNQDNANKEEEIPENKQEYEEIFEFEPVERKKIKRYRPKKVKEEISFVIEDDEEDKPNLEQSTLEQPRIKKTSEEEIIEFEPVERKKKSRKKAPILVNPPGKKGTRKANKPKEDIEFVIEE</sequence>
<feature type="compositionally biased region" description="Polar residues" evidence="1">
    <location>
        <begin position="764"/>
        <end position="773"/>
    </location>
</feature>
<feature type="compositionally biased region" description="Polar residues" evidence="1">
    <location>
        <begin position="998"/>
        <end position="1013"/>
    </location>
</feature>
<evidence type="ECO:0000313" key="2">
    <source>
        <dbReference type="EMBL" id="QHT95749.1"/>
    </source>
</evidence>
<evidence type="ECO:0000256" key="1">
    <source>
        <dbReference type="SAM" id="MobiDB-lite"/>
    </source>
</evidence>
<accession>A0A6C0ISK9</accession>
<feature type="compositionally biased region" description="Acidic residues" evidence="1">
    <location>
        <begin position="864"/>
        <end position="873"/>
    </location>
</feature>
<feature type="compositionally biased region" description="Acidic residues" evidence="1">
    <location>
        <begin position="951"/>
        <end position="979"/>
    </location>
</feature>
<protein>
    <submittedName>
        <fullName evidence="2">Uncharacterized protein</fullName>
    </submittedName>
</protein>
<feature type="region of interest" description="Disordered" evidence="1">
    <location>
        <begin position="684"/>
        <end position="709"/>
    </location>
</feature>
<feature type="region of interest" description="Disordered" evidence="1">
    <location>
        <begin position="731"/>
        <end position="815"/>
    </location>
</feature>